<sequence length="140" mass="15415">MIAILTAIAHLSCIYFGAQCYRAQLAPTAIINSAIQGTWLAPVTTVILSLIFLMCAMYALAGANIIRVLPLQSLALISLAVICTLRGLVAIPLSIMYWQQVTEFSMLASLLWFLCGCGYAIGWYFSLPATQLKRNRDRRP</sequence>
<protein>
    <submittedName>
        <fullName evidence="2">Uncharacterized protein</fullName>
    </submittedName>
</protein>
<evidence type="ECO:0000313" key="2">
    <source>
        <dbReference type="EMBL" id="OHU95115.1"/>
    </source>
</evidence>
<organism evidence="2 3">
    <name type="scientific">Pseudoalteromonas byunsanensis</name>
    <dbReference type="NCBI Taxonomy" id="327939"/>
    <lineage>
        <taxon>Bacteria</taxon>
        <taxon>Pseudomonadati</taxon>
        <taxon>Pseudomonadota</taxon>
        <taxon>Gammaproteobacteria</taxon>
        <taxon>Alteromonadales</taxon>
        <taxon>Pseudoalteromonadaceae</taxon>
        <taxon>Pseudoalteromonas</taxon>
    </lineage>
</organism>
<dbReference type="STRING" id="327939.BIW53_13850"/>
<reference evidence="2 3" key="1">
    <citation type="submission" date="2016-10" db="EMBL/GenBank/DDBJ databases">
        <title>Pseudoalteromonas amylolytica sp. nov., isolated from the surface seawater.</title>
        <authorList>
            <person name="Wu Y.-H."/>
            <person name="Cheng H."/>
            <person name="Jin X.-B."/>
            <person name="Wang C.-S."/>
            <person name="Xu X.-W."/>
        </authorList>
    </citation>
    <scope>NUCLEOTIDE SEQUENCE [LARGE SCALE GENOMIC DNA]</scope>
    <source>
        <strain evidence="2 3">JCM 12483</strain>
    </source>
</reference>
<comment type="caution">
    <text evidence="2">The sequence shown here is derived from an EMBL/GenBank/DDBJ whole genome shotgun (WGS) entry which is preliminary data.</text>
</comment>
<evidence type="ECO:0000313" key="3">
    <source>
        <dbReference type="Proteomes" id="UP000180253"/>
    </source>
</evidence>
<feature type="transmembrane region" description="Helical" evidence="1">
    <location>
        <begin position="104"/>
        <end position="126"/>
    </location>
</feature>
<dbReference type="AlphaFoldDB" id="A0A1S1N625"/>
<feature type="transmembrane region" description="Helical" evidence="1">
    <location>
        <begin position="73"/>
        <end position="98"/>
    </location>
</feature>
<evidence type="ECO:0000256" key="1">
    <source>
        <dbReference type="SAM" id="Phobius"/>
    </source>
</evidence>
<name>A0A1S1N625_9GAMM</name>
<accession>A0A1S1N625</accession>
<keyword evidence="3" id="KW-1185">Reference proteome</keyword>
<dbReference type="OrthoDB" id="5457135at2"/>
<keyword evidence="1" id="KW-0812">Transmembrane</keyword>
<feature type="transmembrane region" description="Helical" evidence="1">
    <location>
        <begin position="38"/>
        <end position="61"/>
    </location>
</feature>
<keyword evidence="1" id="KW-0472">Membrane</keyword>
<dbReference type="Proteomes" id="UP000180253">
    <property type="component" value="Unassembled WGS sequence"/>
</dbReference>
<gene>
    <name evidence="2" type="ORF">BIW53_13850</name>
</gene>
<dbReference type="EMBL" id="MNAN01000032">
    <property type="protein sequence ID" value="OHU95115.1"/>
    <property type="molecule type" value="Genomic_DNA"/>
</dbReference>
<proteinExistence type="predicted"/>
<keyword evidence="1" id="KW-1133">Transmembrane helix</keyword>